<evidence type="ECO:0000313" key="2">
    <source>
        <dbReference type="EMBL" id="QHS93358.1"/>
    </source>
</evidence>
<dbReference type="AlphaFoldDB" id="A0A6C0BPN8"/>
<protein>
    <recommendedName>
        <fullName evidence="3">Myristylated IMV envelope protein</fullName>
    </recommendedName>
</protein>
<name>A0A6C0BPN8_9ZZZZ</name>
<proteinExistence type="predicted"/>
<keyword evidence="1" id="KW-1133">Transmembrane helix</keyword>
<keyword evidence="1" id="KW-0472">Membrane</keyword>
<feature type="transmembrane region" description="Helical" evidence="1">
    <location>
        <begin position="175"/>
        <end position="197"/>
    </location>
</feature>
<evidence type="ECO:0000256" key="1">
    <source>
        <dbReference type="SAM" id="Phobius"/>
    </source>
</evidence>
<accession>A0A6C0BPN8</accession>
<dbReference type="EMBL" id="MN739202">
    <property type="protein sequence ID" value="QHS93358.1"/>
    <property type="molecule type" value="Genomic_DNA"/>
</dbReference>
<sequence>MGNVSTTVQKATDIIRNNTAQSCDLTQAVDQNMNVRLDLTDTNCPNLSFVNRAKLVGECNFGQTASALAEASTDLTTEQEMGLGLGINADTTVAERTAIFEQYLEQKCGNEGAIKQNLVLDVKGKNLRCDQLQALNEADLTTACAINAVSQTLTSNQFEKATTQSSDILGGLTSLLSAPLFILGGIILAIGLVFIVLRLVRGSGGRADAVGEQALLPSEQAQLNRAVNTAAQRASTGGGSSGGAESVLRAAAPLAQTAGDVIQSAISARSRK</sequence>
<keyword evidence="1" id="KW-0812">Transmembrane</keyword>
<reference evidence="2" key="1">
    <citation type="journal article" date="2020" name="Nature">
        <title>Giant virus diversity and host interactions through global metagenomics.</title>
        <authorList>
            <person name="Schulz F."/>
            <person name="Roux S."/>
            <person name="Paez-Espino D."/>
            <person name="Jungbluth S."/>
            <person name="Walsh D.A."/>
            <person name="Denef V.J."/>
            <person name="McMahon K.D."/>
            <person name="Konstantinidis K.T."/>
            <person name="Eloe-Fadrosh E.A."/>
            <person name="Kyrpides N.C."/>
            <person name="Woyke T."/>
        </authorList>
    </citation>
    <scope>NUCLEOTIDE SEQUENCE</scope>
    <source>
        <strain evidence="2">GVMAG-M-3300017989-17</strain>
    </source>
</reference>
<organism evidence="2">
    <name type="scientific">viral metagenome</name>
    <dbReference type="NCBI Taxonomy" id="1070528"/>
    <lineage>
        <taxon>unclassified sequences</taxon>
        <taxon>metagenomes</taxon>
        <taxon>organismal metagenomes</taxon>
    </lineage>
</organism>
<evidence type="ECO:0008006" key="3">
    <source>
        <dbReference type="Google" id="ProtNLM"/>
    </source>
</evidence>